<gene>
    <name evidence="4" type="ORF">ABB37_04121</name>
</gene>
<dbReference type="GeneID" id="26904412"/>
<dbReference type="RefSeq" id="XP_015660308.1">
    <property type="nucleotide sequence ID" value="XM_015801688.1"/>
</dbReference>
<dbReference type="InterPro" id="IPR036400">
    <property type="entry name" value="Cyt_B5-like_heme/steroid_sf"/>
</dbReference>
<dbReference type="InterPro" id="IPR001199">
    <property type="entry name" value="Cyt_B5-like_heme/steroid-bd"/>
</dbReference>
<dbReference type="GO" id="GO:0016020">
    <property type="term" value="C:membrane"/>
    <property type="evidence" value="ECO:0007669"/>
    <property type="project" value="TreeGrafter"/>
</dbReference>
<feature type="domain" description="Cytochrome b5 heme-binding" evidence="3">
    <location>
        <begin position="40"/>
        <end position="135"/>
    </location>
</feature>
<evidence type="ECO:0000256" key="2">
    <source>
        <dbReference type="SAM" id="MobiDB-lite"/>
    </source>
</evidence>
<dbReference type="OMA" id="DQWHAFF"/>
<dbReference type="AlphaFoldDB" id="A0A0M9G4C4"/>
<name>A0A0M9G4C4_LEPPY</name>
<dbReference type="Pfam" id="PF00173">
    <property type="entry name" value="Cyt-b5"/>
    <property type="match status" value="1"/>
</dbReference>
<dbReference type="OrthoDB" id="547796at2759"/>
<reference evidence="4 5" key="1">
    <citation type="submission" date="2015-07" db="EMBL/GenBank/DDBJ databases">
        <title>High-quality genome of monoxenous trypanosomatid Leptomonas pyrrhocoris.</title>
        <authorList>
            <person name="Flegontov P."/>
            <person name="Butenko A."/>
            <person name="Firsov S."/>
            <person name="Vlcek C."/>
            <person name="Logacheva M.D."/>
            <person name="Field M."/>
            <person name="Filatov D."/>
            <person name="Flegontova O."/>
            <person name="Gerasimov E."/>
            <person name="Jackson A.P."/>
            <person name="Kelly S."/>
            <person name="Opperdoes F."/>
            <person name="O'Reilly A."/>
            <person name="Votypka J."/>
            <person name="Yurchenko V."/>
            <person name="Lukes J."/>
        </authorList>
    </citation>
    <scope>NUCLEOTIDE SEQUENCE [LARGE SCALE GENOMIC DNA]</scope>
    <source>
        <strain evidence="4">H10</strain>
    </source>
</reference>
<dbReference type="SMART" id="SM01117">
    <property type="entry name" value="Cyt-b5"/>
    <property type="match status" value="1"/>
</dbReference>
<sequence>MGWLNFWPRSQVNNEAEDEDEKKKKAGTKPAADTGEMKKFTAKDLAHFTGENGSRIYVSVKNKVYDCTSGAAFYGPGKAYAVFAGKEVSRCLGKMLIGEEEANANWDDLLPEHMQTLDEWDAKFESKYPVIGTFEPTDEYYARQKLFTP</sequence>
<evidence type="ECO:0000256" key="1">
    <source>
        <dbReference type="ARBA" id="ARBA00038357"/>
    </source>
</evidence>
<evidence type="ECO:0000313" key="4">
    <source>
        <dbReference type="EMBL" id="KPA81869.1"/>
    </source>
</evidence>
<evidence type="ECO:0000259" key="3">
    <source>
        <dbReference type="SMART" id="SM01117"/>
    </source>
</evidence>
<dbReference type="InterPro" id="IPR050577">
    <property type="entry name" value="MAPR/NEUFC/NENF-like"/>
</dbReference>
<comment type="caution">
    <text evidence="4">The sequence shown here is derived from an EMBL/GenBank/DDBJ whole genome shotgun (WGS) entry which is preliminary data.</text>
</comment>
<organism evidence="4 5">
    <name type="scientific">Leptomonas pyrrhocoris</name>
    <name type="common">Firebug parasite</name>
    <dbReference type="NCBI Taxonomy" id="157538"/>
    <lineage>
        <taxon>Eukaryota</taxon>
        <taxon>Discoba</taxon>
        <taxon>Euglenozoa</taxon>
        <taxon>Kinetoplastea</taxon>
        <taxon>Metakinetoplastina</taxon>
        <taxon>Trypanosomatida</taxon>
        <taxon>Trypanosomatidae</taxon>
        <taxon>Leishmaniinae</taxon>
        <taxon>Leptomonas</taxon>
    </lineage>
</organism>
<feature type="region of interest" description="Disordered" evidence="2">
    <location>
        <begin position="1"/>
        <end position="35"/>
    </location>
</feature>
<dbReference type="SUPFAM" id="SSF55856">
    <property type="entry name" value="Cytochrome b5-like heme/steroid binding domain"/>
    <property type="match status" value="1"/>
</dbReference>
<keyword evidence="5" id="KW-1185">Reference proteome</keyword>
<proteinExistence type="inferred from homology"/>
<protein>
    <recommendedName>
        <fullName evidence="3">Cytochrome b5 heme-binding domain-containing protein</fullName>
    </recommendedName>
</protein>
<accession>A0A0M9G4C4</accession>
<dbReference type="Proteomes" id="UP000037923">
    <property type="component" value="Unassembled WGS sequence"/>
</dbReference>
<dbReference type="FunFam" id="3.10.120.10:FF:000003">
    <property type="entry name" value="membrane-associated progesterone receptor component 1"/>
    <property type="match status" value="1"/>
</dbReference>
<comment type="similarity">
    <text evidence="1">Belongs to the cytochrome b5 family. MAPR subfamily.</text>
</comment>
<dbReference type="GO" id="GO:0012505">
    <property type="term" value="C:endomembrane system"/>
    <property type="evidence" value="ECO:0007669"/>
    <property type="project" value="TreeGrafter"/>
</dbReference>
<dbReference type="PANTHER" id="PTHR10281">
    <property type="entry name" value="MEMBRANE-ASSOCIATED PROGESTERONE RECEPTOR COMPONENT-RELATED"/>
    <property type="match status" value="1"/>
</dbReference>
<evidence type="ECO:0000313" key="5">
    <source>
        <dbReference type="Proteomes" id="UP000037923"/>
    </source>
</evidence>
<dbReference type="Gene3D" id="3.10.120.10">
    <property type="entry name" value="Cytochrome b5-like heme/steroid binding domain"/>
    <property type="match status" value="1"/>
</dbReference>
<dbReference type="PANTHER" id="PTHR10281:SF76">
    <property type="entry name" value="CALCUTTA CUP-RELATED"/>
    <property type="match status" value="1"/>
</dbReference>
<dbReference type="EMBL" id="LGTL01000006">
    <property type="protein sequence ID" value="KPA81869.1"/>
    <property type="molecule type" value="Genomic_DNA"/>
</dbReference>
<dbReference type="VEuPathDB" id="TriTrypDB:LpyrH10_06_4910"/>